<dbReference type="PROSITE" id="PS50883">
    <property type="entry name" value="EAL"/>
    <property type="match status" value="1"/>
</dbReference>
<dbReference type="InterPro" id="IPR001633">
    <property type="entry name" value="EAL_dom"/>
</dbReference>
<dbReference type="Proteomes" id="UP000615989">
    <property type="component" value="Unassembled WGS sequence"/>
</dbReference>
<comment type="caution">
    <text evidence="3">The sequence shown here is derived from an EMBL/GenBank/DDBJ whole genome shotgun (WGS) entry which is preliminary data.</text>
</comment>
<dbReference type="InterPro" id="IPR043128">
    <property type="entry name" value="Rev_trsase/Diguanyl_cyclase"/>
</dbReference>
<dbReference type="InterPro" id="IPR029787">
    <property type="entry name" value="Nucleotide_cyclase"/>
</dbReference>
<dbReference type="SMART" id="SM00267">
    <property type="entry name" value="GGDEF"/>
    <property type="match status" value="1"/>
</dbReference>
<feature type="domain" description="GGDEF" evidence="2">
    <location>
        <begin position="50"/>
        <end position="183"/>
    </location>
</feature>
<reference evidence="3" key="1">
    <citation type="submission" date="2019-12" db="EMBL/GenBank/DDBJ databases">
        <title>Comparative genomics gives insights into the taxonomy of the Azoarcus-Aromatoleum group and reveals separate origins of nif in the plant-associated Azoarcus and non-plant-associated Aromatoleum sub-groups.</title>
        <authorList>
            <person name="Lafos M."/>
            <person name="Maluk M."/>
            <person name="Batista M."/>
            <person name="Junghare M."/>
            <person name="Carmona M."/>
            <person name="Faoro H."/>
            <person name="Cruz L.M."/>
            <person name="Battistoni F."/>
            <person name="De Souza E."/>
            <person name="Pedrosa F."/>
            <person name="Chen W.-M."/>
            <person name="Poole P.S."/>
            <person name="Dixon R.A."/>
            <person name="James E.K."/>
        </authorList>
    </citation>
    <scope>NUCLEOTIDE SEQUENCE</scope>
    <source>
        <strain evidence="3">LuFRes1</strain>
    </source>
</reference>
<dbReference type="InterPro" id="IPR000160">
    <property type="entry name" value="GGDEF_dom"/>
</dbReference>
<accession>A0ABX1PLN2</accession>
<dbReference type="InterPro" id="IPR035919">
    <property type="entry name" value="EAL_sf"/>
</dbReference>
<gene>
    <name evidence="3" type="ORF">GO606_12250</name>
</gene>
<dbReference type="InterPro" id="IPR052155">
    <property type="entry name" value="Biofilm_reg_signaling"/>
</dbReference>
<dbReference type="NCBIfam" id="TIGR00254">
    <property type="entry name" value="GGDEF"/>
    <property type="match status" value="1"/>
</dbReference>
<dbReference type="PROSITE" id="PS50887">
    <property type="entry name" value="GGDEF"/>
    <property type="match status" value="1"/>
</dbReference>
<dbReference type="Gene3D" id="3.20.20.450">
    <property type="entry name" value="EAL domain"/>
    <property type="match status" value="1"/>
</dbReference>
<evidence type="ECO:0000313" key="4">
    <source>
        <dbReference type="Proteomes" id="UP000615989"/>
    </source>
</evidence>
<name>A0ABX1PLN2_9RHOO</name>
<dbReference type="CDD" id="cd01949">
    <property type="entry name" value="GGDEF"/>
    <property type="match status" value="1"/>
</dbReference>
<keyword evidence="4" id="KW-1185">Reference proteome</keyword>
<dbReference type="SUPFAM" id="SSF141868">
    <property type="entry name" value="EAL domain-like"/>
    <property type="match status" value="1"/>
</dbReference>
<dbReference type="SMART" id="SM00052">
    <property type="entry name" value="EAL"/>
    <property type="match status" value="1"/>
</dbReference>
<dbReference type="SUPFAM" id="SSF55073">
    <property type="entry name" value="Nucleotide cyclase"/>
    <property type="match status" value="1"/>
</dbReference>
<protein>
    <submittedName>
        <fullName evidence="3">Diguanylate cyclase</fullName>
    </submittedName>
</protein>
<evidence type="ECO:0000259" key="2">
    <source>
        <dbReference type="PROSITE" id="PS50887"/>
    </source>
</evidence>
<evidence type="ECO:0000259" key="1">
    <source>
        <dbReference type="PROSITE" id="PS50883"/>
    </source>
</evidence>
<sequence length="457" mass="49678">MDQKLRTRGSRRRTRLHRLAYYDALTGLPNRHLFDDRIDHAVARARRTGTSFSLLFIDLDRFKQVNDSLGHSAGDRLLIEVARRLRETTRESDTIARLGGDEFTVILETAPDAGAAAAAARKILAALSAPVPIGDCRLQVSASIGIACFPDDGRSAEELIRNADTAMYSAKETDRGLLRFYTPKLHAGVSERLELESSLRECLASPPDGLPLIWQPRVRLADGVLVGIAASVQWKHAGGDTAGPSRRIPLAEQCGMSVDIDRRVLEEAASAASPWLQSHNARALRITLDVSPARLRHRDASAETLATLRQHGLQPDQLELRLPENAFAYRDAAAAHFVRQLGAFGVRFAAEEIGTGHSGLGHLGQSAIDRMKIAPRFIQDLTTSETDRKIVAALIALGHALGLAAVALGVETEAQRRLLERLGCDEAQGGLFGSPADLDTLWRHWAPLAVPGDGQQS</sequence>
<dbReference type="Pfam" id="PF00990">
    <property type="entry name" value="GGDEF"/>
    <property type="match status" value="1"/>
</dbReference>
<dbReference type="CDD" id="cd01948">
    <property type="entry name" value="EAL"/>
    <property type="match status" value="1"/>
</dbReference>
<dbReference type="PANTHER" id="PTHR44757">
    <property type="entry name" value="DIGUANYLATE CYCLASE DGCP"/>
    <property type="match status" value="1"/>
</dbReference>
<dbReference type="Gene3D" id="3.30.70.270">
    <property type="match status" value="1"/>
</dbReference>
<dbReference type="Pfam" id="PF00563">
    <property type="entry name" value="EAL"/>
    <property type="match status" value="1"/>
</dbReference>
<dbReference type="PANTHER" id="PTHR44757:SF2">
    <property type="entry name" value="BIOFILM ARCHITECTURE MAINTENANCE PROTEIN MBAA"/>
    <property type="match status" value="1"/>
</dbReference>
<dbReference type="RefSeq" id="WP_169118841.1">
    <property type="nucleotide sequence ID" value="NZ_WTVG02000035.1"/>
</dbReference>
<organism evidence="3 4">
    <name type="scientific">Aromatoleum anaerobium</name>
    <dbReference type="NCBI Taxonomy" id="182180"/>
    <lineage>
        <taxon>Bacteria</taxon>
        <taxon>Pseudomonadati</taxon>
        <taxon>Pseudomonadota</taxon>
        <taxon>Betaproteobacteria</taxon>
        <taxon>Rhodocyclales</taxon>
        <taxon>Rhodocyclaceae</taxon>
        <taxon>Aromatoleum</taxon>
    </lineage>
</organism>
<proteinExistence type="predicted"/>
<feature type="domain" description="EAL" evidence="1">
    <location>
        <begin position="192"/>
        <end position="449"/>
    </location>
</feature>
<evidence type="ECO:0000313" key="3">
    <source>
        <dbReference type="EMBL" id="NMG25482.1"/>
    </source>
</evidence>
<dbReference type="EMBL" id="WTVG01000033">
    <property type="protein sequence ID" value="NMG25482.1"/>
    <property type="molecule type" value="Genomic_DNA"/>
</dbReference>